<dbReference type="AlphaFoldDB" id="A0AAD8HXX5"/>
<evidence type="ECO:0000313" key="1">
    <source>
        <dbReference type="EMBL" id="KAK1375321.1"/>
    </source>
</evidence>
<protein>
    <submittedName>
        <fullName evidence="1">Sugar phosphate exchanger</fullName>
    </submittedName>
</protein>
<dbReference type="NCBIfam" id="TIGR01615">
    <property type="entry name" value="A_thal_3542"/>
    <property type="match status" value="1"/>
</dbReference>
<organism evidence="1 2">
    <name type="scientific">Heracleum sosnowskyi</name>
    <dbReference type="NCBI Taxonomy" id="360622"/>
    <lineage>
        <taxon>Eukaryota</taxon>
        <taxon>Viridiplantae</taxon>
        <taxon>Streptophyta</taxon>
        <taxon>Embryophyta</taxon>
        <taxon>Tracheophyta</taxon>
        <taxon>Spermatophyta</taxon>
        <taxon>Magnoliopsida</taxon>
        <taxon>eudicotyledons</taxon>
        <taxon>Gunneridae</taxon>
        <taxon>Pentapetalae</taxon>
        <taxon>asterids</taxon>
        <taxon>campanulids</taxon>
        <taxon>Apiales</taxon>
        <taxon>Apiaceae</taxon>
        <taxon>Apioideae</taxon>
        <taxon>apioid superclade</taxon>
        <taxon>Tordylieae</taxon>
        <taxon>Tordyliinae</taxon>
        <taxon>Heracleum</taxon>
    </lineage>
</organism>
<name>A0AAD8HXX5_9APIA</name>
<evidence type="ECO:0000313" key="2">
    <source>
        <dbReference type="Proteomes" id="UP001237642"/>
    </source>
</evidence>
<keyword evidence="2" id="KW-1185">Reference proteome</keyword>
<dbReference type="Pfam" id="PF04720">
    <property type="entry name" value="PDDEXK_6"/>
    <property type="match status" value="1"/>
</dbReference>
<comment type="caution">
    <text evidence="1">The sequence shown here is derived from an EMBL/GenBank/DDBJ whole genome shotgun (WGS) entry which is preliminary data.</text>
</comment>
<dbReference type="EMBL" id="JAUIZM010000007">
    <property type="protein sequence ID" value="KAK1375321.1"/>
    <property type="molecule type" value="Genomic_DNA"/>
</dbReference>
<sequence>MAGVVARIPMSHRIFTPYNNRENVFQGELVLSMSDTVFGFLHEQGEGWPENIMYNENEGQNDEEEDEVEKSGKIVEDNIQYWEDQHSLLQATLYRTSSLESKIRNCTKEALKEAQVSGNVCSCQNPVFGGCRSCFMKQVSGCLQNAGFDSAICKSKWKNVPDIPSGEHTFVDVLDTNTKKGEVRIIVELNFRGEFEMAKASEEYNRLVSKLPEVFVGKAERLTSVTNILCSAAKKCMKDRKMHLGPWRKTRYMQAKWLRVSERQTTVPRLMSTAEYSSRPRRPQASMLTVDLLEKLPSLQCAAVEVV</sequence>
<reference evidence="1" key="1">
    <citation type="submission" date="2023-02" db="EMBL/GenBank/DDBJ databases">
        <title>Genome of toxic invasive species Heracleum sosnowskyi carries increased number of genes despite the absence of recent whole-genome duplications.</title>
        <authorList>
            <person name="Schelkunov M."/>
            <person name="Shtratnikova V."/>
            <person name="Makarenko M."/>
            <person name="Klepikova A."/>
            <person name="Omelchenko D."/>
            <person name="Novikova G."/>
            <person name="Obukhova E."/>
            <person name="Bogdanov V."/>
            <person name="Penin A."/>
            <person name="Logacheva M."/>
        </authorList>
    </citation>
    <scope>NUCLEOTIDE SEQUENCE</scope>
    <source>
        <strain evidence="1">Hsosn_3</strain>
        <tissue evidence="1">Leaf</tissue>
    </source>
</reference>
<gene>
    <name evidence="1" type="ORF">POM88_031514</name>
</gene>
<dbReference type="InterPro" id="IPR006502">
    <property type="entry name" value="PDDEXK-like"/>
</dbReference>
<accession>A0AAD8HXX5</accession>
<proteinExistence type="predicted"/>
<reference evidence="1" key="2">
    <citation type="submission" date="2023-05" db="EMBL/GenBank/DDBJ databases">
        <authorList>
            <person name="Schelkunov M.I."/>
        </authorList>
    </citation>
    <scope>NUCLEOTIDE SEQUENCE</scope>
    <source>
        <strain evidence="1">Hsosn_3</strain>
        <tissue evidence="1">Leaf</tissue>
    </source>
</reference>
<dbReference type="PANTHER" id="PTHR31579">
    <property type="entry name" value="OS03G0796600 PROTEIN"/>
    <property type="match status" value="1"/>
</dbReference>
<dbReference type="PANTHER" id="PTHR31579:SF2">
    <property type="entry name" value="DUF506 FAMILY PROTEIN"/>
    <property type="match status" value="1"/>
</dbReference>
<dbReference type="Proteomes" id="UP001237642">
    <property type="component" value="Unassembled WGS sequence"/>
</dbReference>